<dbReference type="AlphaFoldDB" id="A0A7M1SSW1"/>
<reference evidence="7 8" key="1">
    <citation type="submission" date="2020-10" db="EMBL/GenBank/DDBJ databases">
        <title>Haloactinobacterium sp. RN3S43, a bacterium isolated from saline soil.</title>
        <authorList>
            <person name="Sun J.-Q."/>
        </authorList>
    </citation>
    <scope>NUCLEOTIDE SEQUENCE [LARGE SCALE GENOMIC DNA]</scope>
    <source>
        <strain evidence="7 8">RN3S43</strain>
    </source>
</reference>
<dbReference type="Gene3D" id="3.40.50.300">
    <property type="entry name" value="P-loop containing nucleotide triphosphate hydrolases"/>
    <property type="match status" value="3"/>
</dbReference>
<dbReference type="InterPro" id="IPR014016">
    <property type="entry name" value="UvrD-like_ATP-bd"/>
</dbReference>
<gene>
    <name evidence="7" type="ORF">IM660_19065</name>
</gene>
<evidence type="ECO:0000313" key="8">
    <source>
        <dbReference type="Proteomes" id="UP000593758"/>
    </source>
</evidence>
<dbReference type="GO" id="GO:0003677">
    <property type="term" value="F:DNA binding"/>
    <property type="evidence" value="ECO:0007669"/>
    <property type="project" value="InterPro"/>
</dbReference>
<dbReference type="GO" id="GO:0000725">
    <property type="term" value="P:recombinational repair"/>
    <property type="evidence" value="ECO:0007669"/>
    <property type="project" value="TreeGrafter"/>
</dbReference>
<keyword evidence="4 5" id="KW-0067">ATP-binding</keyword>
<dbReference type="EMBL" id="CP063169">
    <property type="protein sequence ID" value="QOR70649.1"/>
    <property type="molecule type" value="Genomic_DNA"/>
</dbReference>
<dbReference type="Proteomes" id="UP000593758">
    <property type="component" value="Chromosome"/>
</dbReference>
<evidence type="ECO:0000313" key="7">
    <source>
        <dbReference type="EMBL" id="QOR70649.1"/>
    </source>
</evidence>
<proteinExistence type="predicted"/>
<accession>A0A7M1SSW1</accession>
<dbReference type="GO" id="GO:0043138">
    <property type="term" value="F:3'-5' DNA helicase activity"/>
    <property type="evidence" value="ECO:0007669"/>
    <property type="project" value="TreeGrafter"/>
</dbReference>
<dbReference type="InterPro" id="IPR027417">
    <property type="entry name" value="P-loop_NTPase"/>
</dbReference>
<dbReference type="RefSeq" id="WP_193497324.1">
    <property type="nucleotide sequence ID" value="NZ_CP063169.1"/>
</dbReference>
<evidence type="ECO:0000256" key="4">
    <source>
        <dbReference type="ARBA" id="ARBA00022840"/>
    </source>
</evidence>
<evidence type="ECO:0000256" key="5">
    <source>
        <dbReference type="PROSITE-ProRule" id="PRU00560"/>
    </source>
</evidence>
<dbReference type="PANTHER" id="PTHR11070">
    <property type="entry name" value="UVRD / RECB / PCRA DNA HELICASE FAMILY MEMBER"/>
    <property type="match status" value="1"/>
</dbReference>
<dbReference type="SUPFAM" id="SSF52540">
    <property type="entry name" value="P-loop containing nucleoside triphosphate hydrolases"/>
    <property type="match status" value="1"/>
</dbReference>
<protein>
    <submittedName>
        <fullName evidence="7">AAA family ATPase</fullName>
    </submittedName>
</protein>
<name>A0A7M1SSW1_9MICO</name>
<evidence type="ECO:0000259" key="6">
    <source>
        <dbReference type="PROSITE" id="PS51198"/>
    </source>
</evidence>
<keyword evidence="8" id="KW-1185">Reference proteome</keyword>
<dbReference type="InterPro" id="IPR000212">
    <property type="entry name" value="DNA_helicase_UvrD/REP"/>
</dbReference>
<dbReference type="GO" id="GO:0005829">
    <property type="term" value="C:cytosol"/>
    <property type="evidence" value="ECO:0007669"/>
    <property type="project" value="TreeGrafter"/>
</dbReference>
<dbReference type="PANTHER" id="PTHR11070:SF45">
    <property type="entry name" value="DNA 3'-5' HELICASE"/>
    <property type="match status" value="1"/>
</dbReference>
<evidence type="ECO:0000256" key="2">
    <source>
        <dbReference type="ARBA" id="ARBA00022801"/>
    </source>
</evidence>
<organism evidence="7 8">
    <name type="scientific">Ruania alkalisoli</name>
    <dbReference type="NCBI Taxonomy" id="2779775"/>
    <lineage>
        <taxon>Bacteria</taxon>
        <taxon>Bacillati</taxon>
        <taxon>Actinomycetota</taxon>
        <taxon>Actinomycetes</taxon>
        <taxon>Micrococcales</taxon>
        <taxon>Ruaniaceae</taxon>
        <taxon>Ruania</taxon>
    </lineage>
</organism>
<feature type="domain" description="UvrD-like helicase ATP-binding" evidence="6">
    <location>
        <begin position="173"/>
        <end position="623"/>
    </location>
</feature>
<keyword evidence="3 5" id="KW-0347">Helicase</keyword>
<dbReference type="PROSITE" id="PS51198">
    <property type="entry name" value="UVRD_HELICASE_ATP_BIND"/>
    <property type="match status" value="1"/>
</dbReference>
<evidence type="ECO:0000256" key="1">
    <source>
        <dbReference type="ARBA" id="ARBA00022741"/>
    </source>
</evidence>
<feature type="binding site" evidence="5">
    <location>
        <begin position="194"/>
        <end position="201"/>
    </location>
    <ligand>
        <name>ATP</name>
        <dbReference type="ChEBI" id="CHEBI:30616"/>
    </ligand>
</feature>
<evidence type="ECO:0000256" key="3">
    <source>
        <dbReference type="ARBA" id="ARBA00022806"/>
    </source>
</evidence>
<sequence>MKHELESEQQYLDLLYRRVEAQRAEVTDQLARTRRSDADGPADLLDRDTRVARLQERARALDHAEHGLCFGRLDRQDGSTTYIGRMGLRSADLEPLLVDWRAPAAADFYTATARSGSGVVRRRHLRTRGRTVVGLNDELLGDGHQDSTFVGEGALMEALTAERTGRMHEIVATLQAEQDEIIRSSPDGVLVVQGGPGTGKTAVALHRTAYLLYTHPTIAERGVLVLGPSPTFLDYIHDVLPSLGETHAVLATVDSLVPGIIATRAELPATATVKARPVMAQLVAAAVRDRQGHQGNRAGQGSQGGVTFTYQGDDYRLTTAVLDHAVERARHVGYPHNVARHTFRTTVLDHVVELVLAREQALYDSTDSGFEEEISRLDRALARGEDHLPAKVEGAGTEVTGLAARHEAPRLRRELTADPAFARVLDDLWPVLTPESLLEDLLTDRSRLARAAAGLLETHEQQALLRPAGAGWTSGDVPLLDEAAELLGEDESVREANAQAQREAGIRYAQRVIAASGGGMAQAVSAEELAGRFAERDTRPLAERAAADRSWAYGHVIVDEAQELTHMQWRMVLRRVPSGSMTVVGDVHQASAVAGTTSWAELADQFGHRRWRHTELTISYRTPEPIMAAAHELLRTLHPDATAPVCARSTGEKPWVRTTRGDLAAEVGAAVVNEMAQLDGTFAVIVPPERLVEYAMATELAVPGTTFGPDARTDGASGCVVLTPLQAKGLEFDGVLVVDPAAILAGGTSSGPSNSSALYVAMTRPTTRLGILCGPQVPEELVHLV</sequence>
<keyword evidence="1 5" id="KW-0547">Nucleotide-binding</keyword>
<dbReference type="GO" id="GO:0016787">
    <property type="term" value="F:hydrolase activity"/>
    <property type="evidence" value="ECO:0007669"/>
    <property type="project" value="UniProtKB-UniRule"/>
</dbReference>
<keyword evidence="2 5" id="KW-0378">Hydrolase</keyword>
<dbReference type="KEGG" id="halt:IM660_19065"/>
<dbReference type="GO" id="GO:0005524">
    <property type="term" value="F:ATP binding"/>
    <property type="evidence" value="ECO:0007669"/>
    <property type="project" value="UniProtKB-UniRule"/>
</dbReference>